<proteinExistence type="predicted"/>
<evidence type="ECO:0000313" key="1">
    <source>
        <dbReference type="EMBL" id="DAG01705.1"/>
    </source>
</evidence>
<sequence length="178" mass="20139">MVSITFCNADWVMDSAGTWLRLQVSEPQKARRFLDAKKSGKQYVAEIKEWRQKRSLDANAYCWLLLNKLADKLNIPVRDLYRHYIPDVPNNSQVVCVPSAAVDRLRTGWEHNGLGWCSDVMLSKLPGCTNVILYYGSSTFDSKQMSMLIEMIVADCKSVGIETMTPAELSRLGDEWGA</sequence>
<dbReference type="Gene3D" id="1.10.3790.10">
    <property type="entry name" value="NinB"/>
    <property type="match status" value="1"/>
</dbReference>
<protein>
    <submittedName>
        <fullName evidence="1">NinB protein</fullName>
    </submittedName>
</protein>
<dbReference type="EMBL" id="BK016197">
    <property type="protein sequence ID" value="DAG01705.1"/>
    <property type="molecule type" value="Genomic_DNA"/>
</dbReference>
<organism evidence="1">
    <name type="scientific">Siphoviridae sp. ctSMg55</name>
    <dbReference type="NCBI Taxonomy" id="2825509"/>
    <lineage>
        <taxon>Viruses</taxon>
        <taxon>Duplodnaviria</taxon>
        <taxon>Heunggongvirae</taxon>
        <taxon>Uroviricota</taxon>
        <taxon>Caudoviricetes</taxon>
    </lineage>
</organism>
<accession>A0A8S5V4M5</accession>
<dbReference type="InterPro" id="IPR036619">
    <property type="entry name" value="NinB_sf"/>
</dbReference>
<reference evidence="1" key="1">
    <citation type="journal article" date="2021" name="Proc. Natl. Acad. Sci. U.S.A.">
        <title>A Catalog of Tens of Thousands of Viruses from Human Metagenomes Reveals Hidden Associations with Chronic Diseases.</title>
        <authorList>
            <person name="Tisza M.J."/>
            <person name="Buck C.B."/>
        </authorList>
    </citation>
    <scope>NUCLEOTIDE SEQUENCE</scope>
    <source>
        <strain evidence="1">CtSMg55</strain>
    </source>
</reference>
<name>A0A8S5V4M5_9CAUD</name>